<dbReference type="Gene3D" id="3.30.565.60">
    <property type="match status" value="1"/>
</dbReference>
<organism evidence="2 3">
    <name type="scientific">Methanococcus maripaludis</name>
    <name type="common">Methanococcus deltae</name>
    <dbReference type="NCBI Taxonomy" id="39152"/>
    <lineage>
        <taxon>Archaea</taxon>
        <taxon>Methanobacteriati</taxon>
        <taxon>Methanobacteriota</taxon>
        <taxon>Methanomada group</taxon>
        <taxon>Methanococci</taxon>
        <taxon>Methanococcales</taxon>
        <taxon>Methanococcaceae</taxon>
        <taxon>Methanococcus</taxon>
    </lineage>
</organism>
<evidence type="ECO:0000259" key="1">
    <source>
        <dbReference type="Pfam" id="PF04326"/>
    </source>
</evidence>
<dbReference type="Gene3D" id="1.10.10.10">
    <property type="entry name" value="Winged helix-like DNA-binding domain superfamily/Winged helix DNA-binding domain"/>
    <property type="match status" value="1"/>
</dbReference>
<protein>
    <submittedName>
        <fullName evidence="2">ATP-dependent DNA helicase RecG</fullName>
        <ecNumber evidence="2">3.6.4.12</ecNumber>
    </submittedName>
</protein>
<dbReference type="PANTHER" id="PTHR30595:SF6">
    <property type="entry name" value="SCHLAFEN ALBA-2 DOMAIN-CONTAINING PROTEIN"/>
    <property type="match status" value="1"/>
</dbReference>
<dbReference type="Gene3D" id="3.30.950.30">
    <property type="entry name" value="Schlafen, AAA domain"/>
    <property type="match status" value="1"/>
</dbReference>
<keyword evidence="2" id="KW-0378">Hydrolase</keyword>
<keyword evidence="2" id="KW-0067">ATP-binding</keyword>
<dbReference type="RefSeq" id="WP_181505023.1">
    <property type="nucleotide sequence ID" value="NZ_JACDUO010000001.1"/>
</dbReference>
<dbReference type="Proteomes" id="UP000567099">
    <property type="component" value="Unassembled WGS sequence"/>
</dbReference>
<dbReference type="InterPro" id="IPR036388">
    <property type="entry name" value="WH-like_DNA-bd_sf"/>
</dbReference>
<reference evidence="2 3" key="1">
    <citation type="submission" date="2020-07" db="EMBL/GenBank/DDBJ databases">
        <title>Genomic Encyclopedia of Type Strains, Phase IV (KMG-V): Genome sequencing to study the core and pangenomes of soil and plant-associated prokaryotes.</title>
        <authorList>
            <person name="Whitman W."/>
        </authorList>
    </citation>
    <scope>NUCLEOTIDE SEQUENCE [LARGE SCALE GENOMIC DNA]</scope>
    <source>
        <strain evidence="2 3">C13</strain>
    </source>
</reference>
<evidence type="ECO:0000313" key="2">
    <source>
        <dbReference type="EMBL" id="MBA2864041.1"/>
    </source>
</evidence>
<dbReference type="Pfam" id="PF04326">
    <property type="entry name" value="SLFN_AlbA_2"/>
    <property type="match status" value="1"/>
</dbReference>
<dbReference type="PANTHER" id="PTHR30595">
    <property type="entry name" value="GLPR-RELATED TRANSCRIPTIONAL REPRESSOR"/>
    <property type="match status" value="1"/>
</dbReference>
<dbReference type="InterPro" id="IPR038461">
    <property type="entry name" value="Schlafen_AlbA_2_dom_sf"/>
</dbReference>
<keyword evidence="2" id="KW-0347">Helicase</keyword>
<keyword evidence="2" id="KW-0547">Nucleotide-binding</keyword>
<accession>A0A7J9PLR7</accession>
<dbReference type="AlphaFoldDB" id="A0A7J9PLR7"/>
<dbReference type="GO" id="GO:0016787">
    <property type="term" value="F:hydrolase activity"/>
    <property type="evidence" value="ECO:0007669"/>
    <property type="project" value="UniProtKB-KW"/>
</dbReference>
<feature type="domain" description="Schlafen AlbA-2" evidence="1">
    <location>
        <begin position="11"/>
        <end position="129"/>
    </location>
</feature>
<dbReference type="EC" id="3.6.4.12" evidence="2"/>
<comment type="caution">
    <text evidence="2">The sequence shown here is derived from an EMBL/GenBank/DDBJ whole genome shotgun (WGS) entry which is preliminary data.</text>
</comment>
<gene>
    <name evidence="2" type="ORF">HNP94_001041</name>
</gene>
<dbReference type="Pfam" id="PF13749">
    <property type="entry name" value="HATPase_c_4"/>
    <property type="match status" value="1"/>
</dbReference>
<dbReference type="GO" id="GO:0003678">
    <property type="term" value="F:DNA helicase activity"/>
    <property type="evidence" value="ECO:0007669"/>
    <property type="project" value="UniProtKB-EC"/>
</dbReference>
<dbReference type="InterPro" id="IPR038475">
    <property type="entry name" value="RecG_C_sf"/>
</dbReference>
<dbReference type="EMBL" id="JACDUO010000001">
    <property type="protein sequence ID" value="MBA2864041.1"/>
    <property type="molecule type" value="Genomic_DNA"/>
</dbReference>
<name>A0A7J9PLR7_METMI</name>
<proteinExistence type="predicted"/>
<evidence type="ECO:0000313" key="3">
    <source>
        <dbReference type="Proteomes" id="UP000567099"/>
    </source>
</evidence>
<dbReference type="InterPro" id="IPR007421">
    <property type="entry name" value="Schlafen_AlbA_2_dom"/>
</dbReference>
<sequence>MDILKEIEKGEGKTLEFKEEMPQNNQIAKTAVAFANTAGGKIIIGIEDGTNEIVGISSDEIPKLREAIVNKIVDSCEPQITPDIQSLNIKGKIILIINIYPGSKKPYFLKASGMTEGTYIRIDNVNKQCDREVIKRLLLEGEHTPYDEDINRNFTLEDLDLKDLEIQLEILTGKEFSENVFENLKLIKNENGKKYPTNALIALLGLNDYKIRCARFKGDETGEFIDRKEIEGNIFEQIDMAEKFLKAHLNLSGKIEGLKRKDSYEIPFIALREALINAVVHRDYSILGTDIKVSISDSLLEITSPGSLPGTMIIEDLGTGLSKARNPAIADIFKEAGYIERWGSGFNKIFSECEKAGLKKPEIIESSYLKVRFYRPVVGDREIPGDTKSYREIPGDTKSYRTIVDDTLTQDMDIQYAAILKYVTEKGHIASKEVESLLSLKKTRAQEILKEMVEKNILEQKGKARATKYILKIK</sequence>